<evidence type="ECO:0000313" key="4">
    <source>
        <dbReference type="EMBL" id="KRX09314.1"/>
    </source>
</evidence>
<evidence type="ECO:0000256" key="1">
    <source>
        <dbReference type="SAM" id="Coils"/>
    </source>
</evidence>
<reference evidence="4 5" key="1">
    <citation type="journal article" date="2015" name="Sci. Rep.">
        <title>Genome of the facultative scuticociliatosis pathogen Pseudocohnilembus persalinus provides insight into its virulence through horizontal gene transfer.</title>
        <authorList>
            <person name="Xiong J."/>
            <person name="Wang G."/>
            <person name="Cheng J."/>
            <person name="Tian M."/>
            <person name="Pan X."/>
            <person name="Warren A."/>
            <person name="Jiang C."/>
            <person name="Yuan D."/>
            <person name="Miao W."/>
        </authorList>
    </citation>
    <scope>NUCLEOTIDE SEQUENCE [LARGE SCALE GENOMIC DNA]</scope>
    <source>
        <strain evidence="4">36N120E</strain>
    </source>
</reference>
<dbReference type="PANTHER" id="PTHR13715">
    <property type="entry name" value="RYANODINE RECEPTOR AND IP3 RECEPTOR"/>
    <property type="match status" value="1"/>
</dbReference>
<dbReference type="InterPro" id="IPR013662">
    <property type="entry name" value="RIH_assoc-dom"/>
</dbReference>
<evidence type="ECO:0000259" key="3">
    <source>
        <dbReference type="Pfam" id="PF08454"/>
    </source>
</evidence>
<keyword evidence="2" id="KW-1133">Transmembrane helix</keyword>
<keyword evidence="5" id="KW-1185">Reference proteome</keyword>
<evidence type="ECO:0000313" key="5">
    <source>
        <dbReference type="Proteomes" id="UP000054937"/>
    </source>
</evidence>
<gene>
    <name evidence="4" type="ORF">PPERSA_05983</name>
</gene>
<dbReference type="Proteomes" id="UP000054937">
    <property type="component" value="Unassembled WGS sequence"/>
</dbReference>
<keyword evidence="2" id="KW-0472">Membrane</keyword>
<feature type="transmembrane region" description="Helical" evidence="2">
    <location>
        <begin position="1525"/>
        <end position="1544"/>
    </location>
</feature>
<feature type="transmembrane region" description="Helical" evidence="2">
    <location>
        <begin position="1647"/>
        <end position="1670"/>
    </location>
</feature>
<dbReference type="PANTHER" id="PTHR13715:SF99">
    <property type="entry name" value="INOSITOL 1,4,5-TRISPHOSPHATE RECEPTOR-LIKE PROTEIN A"/>
    <property type="match status" value="1"/>
</dbReference>
<dbReference type="Pfam" id="PF08454">
    <property type="entry name" value="RIH_assoc"/>
    <property type="match status" value="1"/>
</dbReference>
<name>A0A0V0R4A7_PSEPJ</name>
<comment type="caution">
    <text evidence="4">The sequence shown here is derived from an EMBL/GenBank/DDBJ whole genome shotgun (WGS) entry which is preliminary data.</text>
</comment>
<protein>
    <recommendedName>
        <fullName evidence="3">RyR/IP3R Homology associated domain-containing protein</fullName>
    </recommendedName>
</protein>
<sequence length="1804" mass="214132">MQEQEIDDNDNEIEDDAQNFNSAQNLSPFTLAKECEDGHSDFQKQTVLEKEYTLNCDLKNTNYNINIPDQEIIDINLQQKINKFSFDKIIYEFIINLFHNKNVNSEIILKLLRINTGVYNSIKYQLCVTVHDIIIEVLKNDMLVQHLKNVSLDFMNILLDNFGEIQNVLQVDDLSYKKIRVLNLLMNSLNSEDKYFLRERENQLKKEKQDVKTLQYKVRKMATLFFSCKKLQKEEFIVDGCVEEFTGQQLFEKQFNEILNYDHSPQLIKQLKKQYQNQNSEYSKTLFGFYESEDIFIKNALLLLNYQQNTDIYPLVYNLELFEALSSIIMLLPTELLGVVYNNTENLNQKLQEKLVLYLFSWQNPVLIRQKSISFFLNIYFYSQEINEDNPAYQQLMIEKNLKLAEQTMTYTVLPFYAAVINEEFIYKFFGDYLRSQNINEAYYQKVLKSIGEVFIKNQKIREILQDQIQFDDRKDKLEQFSLNFNAKIKNTQQKSYGAVVLDKGQKYLEQQQQLTPNEQKIQESQDIQGLIPQILKKIDQIIQKSCSFAFSLPFISKNNNKDQFQKFFNSLLQNQFIDKQNLKNPYMKSYQISAVQDALFVVQSKSSGTLDAMKYQLREKQQILSSNVENNQEKEINNQIMVQLKDDSINEEFFFFLSPFEDLLMYLVYNDEKYMDFSQKNVKIINNALEKNLEKKSMSWLTKGKQKSEYQNINEQQQKMEEEKEENTSVYKNKIIFDKRFEKFIRKKYKFISQDQKQEKDLEKLLGEEYIQIFALNDNVISIFKNIFAYIQASLQKLNDKQIQDLSNQYMQVIQAIMFKYGATSQKLDYFDFKNGSKTQNEKNSNILEDLQNFIIDQYNMPDMVSNTFSQAFLILSGKKVMNRDQEENFISHLIQMVKMGNVLLSNYNESAQKAFMQAFKLENDSQLMQKQTIVFGIQKILRFCSAKIQANDVYASQMAVLAESLLKFIQDLCDAHNVEAQNFLREQPGLLKTVNLVYEISILMDTLIEEMKIRFFKYKYMSKKEKKIFKQLFGKQNRDMQSYPKKKTRKFLNYSQISQQEITFIAPLIQCFKTISELLNGNNVKNMIIIINTLAPERINQLLQFLNAFFFKFDFNLPEYKNSIKKISYYGCFVQSQEYLDCIYDSNPQNALQNKIFNNNKYLKKNEKNSQQNQIVDTCNSEDVKESITRNDSSGNIATQQNLIKDAIQTCNISANQSQNLTEEQQKIKLTNSKVSMVNQVEHFTHQVYHDIVQVPKSNLFKLYISRDIDYNPLMRKQQFVQILLEMEKSILDFLIFAYQFRTYVEASNSVELGLYNSYLQKFDYALLLENLKSRFYPTAQSTYIQKVIHQYYYLFLGNLNEEISPYIEEVNEKFQIWEAQDPKRYHKNFIGSIEVINEQQNIQRIFFKIPRSVIRVWDIDIVSRQRNKMLEQISRDNPEDKIKNLLDKFEELEKTIEYQNILYKKFGLFLSKEMQKIVFYYLKNSNKYLLFAYIIISMIQNILQIIYTSDNDSDFYYENEKWGVRIPFYIFGIANQLGFWYQSSFYAYGLLMILYGIDFTKEIIFAVLNHIDQLAISIILSMIILYWFTIIAFNTPWKGEYGFDDQMDCDTLWKCIRVHFDYGYLTPPVWNDVPLPAGGSVWNFFFNLLVGMILTAIISGIIIDSFGERREKKKIIKEDNMNRCFICNIDREEFERQGEDFNYHQSEEHNKYNYLYYTIAVKKMSKSQRSNIDDYIYENASQHKIEHIPIKRCLMLKQFSNIEDADIPMMQKSMDMQFMNFNKKLQQIENTLIQIQKNQNI</sequence>
<feature type="domain" description="RyR/IP3R Homology associated" evidence="3">
    <location>
        <begin position="963"/>
        <end position="1105"/>
    </location>
</feature>
<evidence type="ECO:0000256" key="2">
    <source>
        <dbReference type="SAM" id="Phobius"/>
    </source>
</evidence>
<keyword evidence="1" id="KW-0175">Coiled coil</keyword>
<feature type="transmembrane region" description="Helical" evidence="2">
    <location>
        <begin position="1577"/>
        <end position="1596"/>
    </location>
</feature>
<proteinExistence type="predicted"/>
<dbReference type="GO" id="GO:0006816">
    <property type="term" value="P:calcium ion transport"/>
    <property type="evidence" value="ECO:0007669"/>
    <property type="project" value="InterPro"/>
</dbReference>
<dbReference type="FunCoup" id="A0A0V0R4A7">
    <property type="interactions" value="3"/>
</dbReference>
<dbReference type="EMBL" id="LDAU01000053">
    <property type="protein sequence ID" value="KRX09314.1"/>
    <property type="molecule type" value="Genomic_DNA"/>
</dbReference>
<feature type="transmembrane region" description="Helical" evidence="2">
    <location>
        <begin position="1491"/>
        <end position="1513"/>
    </location>
</feature>
<feature type="transmembrane region" description="Helical" evidence="2">
    <location>
        <begin position="1550"/>
        <end position="1570"/>
    </location>
</feature>
<dbReference type="OMA" id="FNIYLEC"/>
<dbReference type="OrthoDB" id="300855at2759"/>
<keyword evidence="2" id="KW-0812">Transmembrane</keyword>
<dbReference type="InterPro" id="IPR015925">
    <property type="entry name" value="Ryanodine_IP3_receptor"/>
</dbReference>
<organism evidence="4 5">
    <name type="scientific">Pseudocohnilembus persalinus</name>
    <name type="common">Ciliate</name>
    <dbReference type="NCBI Taxonomy" id="266149"/>
    <lineage>
        <taxon>Eukaryota</taxon>
        <taxon>Sar</taxon>
        <taxon>Alveolata</taxon>
        <taxon>Ciliophora</taxon>
        <taxon>Intramacronucleata</taxon>
        <taxon>Oligohymenophorea</taxon>
        <taxon>Scuticociliatia</taxon>
        <taxon>Philasterida</taxon>
        <taxon>Pseudocohnilembidae</taxon>
        <taxon>Pseudocohnilembus</taxon>
    </lineage>
</organism>
<dbReference type="InParanoid" id="A0A0V0R4A7"/>
<feature type="coiled-coil region" evidence="1">
    <location>
        <begin position="704"/>
        <end position="734"/>
    </location>
</feature>
<accession>A0A0V0R4A7</accession>